<dbReference type="SUPFAM" id="SSF75169">
    <property type="entry name" value="DsrEFH-like"/>
    <property type="match status" value="1"/>
</dbReference>
<accession>A0A9W6FVA5</accession>
<dbReference type="Pfam" id="PF02635">
    <property type="entry name" value="DsrE"/>
    <property type="match status" value="1"/>
</dbReference>
<reference evidence="1" key="1">
    <citation type="submission" date="2022-12" db="EMBL/GenBank/DDBJ databases">
        <title>Reference genome sequencing for broad-spectrum identification of bacterial and archaeal isolates by mass spectrometry.</title>
        <authorList>
            <person name="Sekiguchi Y."/>
            <person name="Tourlousse D.M."/>
        </authorList>
    </citation>
    <scope>NUCLEOTIDE SEQUENCE</scope>
    <source>
        <strain evidence="1">ASRB1</strain>
    </source>
</reference>
<evidence type="ECO:0008006" key="3">
    <source>
        <dbReference type="Google" id="ProtNLM"/>
    </source>
</evidence>
<dbReference type="InterPro" id="IPR003787">
    <property type="entry name" value="Sulphur_relay_DsrE/F-like"/>
</dbReference>
<comment type="caution">
    <text evidence="1">The sequence shown here is derived from an EMBL/GenBank/DDBJ whole genome shotgun (WGS) entry which is preliminary data.</text>
</comment>
<dbReference type="AlphaFoldDB" id="A0A9W6FVA5"/>
<evidence type="ECO:0000313" key="1">
    <source>
        <dbReference type="EMBL" id="GLI35498.1"/>
    </source>
</evidence>
<sequence length="82" mass="9006">MGKMLFIISHGFEKAGRATRAFQFAKVACEKKHDVKVFLIDDAIHWAQLGMAEGARASTGEEMKPLIDFMMANGGEMIACKA</sequence>
<dbReference type="InterPro" id="IPR027396">
    <property type="entry name" value="DsrEFH-like"/>
</dbReference>
<proteinExistence type="predicted"/>
<evidence type="ECO:0000313" key="2">
    <source>
        <dbReference type="Proteomes" id="UP001144372"/>
    </source>
</evidence>
<dbReference type="Proteomes" id="UP001144372">
    <property type="component" value="Unassembled WGS sequence"/>
</dbReference>
<keyword evidence="2" id="KW-1185">Reference proteome</keyword>
<protein>
    <recommendedName>
        <fullName evidence="3">Sulfur reduction protein DsrE</fullName>
    </recommendedName>
</protein>
<dbReference type="Gene3D" id="3.40.1260.10">
    <property type="entry name" value="DsrEFH-like"/>
    <property type="match status" value="1"/>
</dbReference>
<dbReference type="RefSeq" id="WP_281795380.1">
    <property type="nucleotide sequence ID" value="NZ_BSDR01000001.1"/>
</dbReference>
<organism evidence="1 2">
    <name type="scientific">Desulforhabdus amnigena</name>
    <dbReference type="NCBI Taxonomy" id="40218"/>
    <lineage>
        <taxon>Bacteria</taxon>
        <taxon>Pseudomonadati</taxon>
        <taxon>Thermodesulfobacteriota</taxon>
        <taxon>Syntrophobacteria</taxon>
        <taxon>Syntrophobacterales</taxon>
        <taxon>Syntrophobacteraceae</taxon>
        <taxon>Desulforhabdus</taxon>
    </lineage>
</organism>
<gene>
    <name evidence="1" type="ORF">DAMNIGENAA_29310</name>
</gene>
<name>A0A9W6FVA5_9BACT</name>
<dbReference type="EMBL" id="BSDR01000001">
    <property type="protein sequence ID" value="GLI35498.1"/>
    <property type="molecule type" value="Genomic_DNA"/>
</dbReference>